<keyword evidence="1" id="KW-1133">Transmembrane helix</keyword>
<proteinExistence type="predicted"/>
<sequence length="574" mass="64641">MKNFFYGLIDSLSWTASLGKKIFRVAPFQTLGGVVATIFSQFFLLAGFLLPLKVVLLLGANHVPSYFPIVLQAVGRDRLILSLSVASVVLYFLHLMAARAADYLSLLGAHSLLVKSNKITIFENQEEIALKGYQRYSQSLASFCFWIVCLLVMLFFYPKLAAVIGVYFSLVLVLVGVVFSVFEEMALKYRESLGGMPKVIASLGFLSSFAFIVFDFLSGGAPGILIAVISLLLARQLFARVAGLIKDQFDLYRQKGQLSALFFHGAHYHDLSKHKPRGIWSLLEPEVRRRWVLEVIADAVRIQADSISVHFVQSGQPDILNYLVALNDGVGAGRQFLIKVFNVNRSSWAKHEATLLLSADSIPSLPFVNATVVDGMSCHVFEATGYRCCSAVETAKAQMEFRVLLSTFSPSPDLVNAYVRSRTRSWQRLDDELLKRLEWLLGDNADPLLFDSFRAKLQRIRRFLEAMPHGIFVQDVRPGVLWINDQGGLALSHWGRWELEPLGVRWVFTLKEADRNAGFVALVQERRHLADTLNIRALEFSSLAYDFGFFIQRARYLEAYALMEKMLEIIDEIP</sequence>
<name>A0A379IWL1_ECTME</name>
<feature type="transmembrane region" description="Helical" evidence="1">
    <location>
        <begin position="79"/>
        <end position="97"/>
    </location>
</feature>
<feature type="transmembrane region" description="Helical" evidence="1">
    <location>
        <begin position="30"/>
        <end position="59"/>
    </location>
</feature>
<reference evidence="2 3" key="1">
    <citation type="submission" date="2018-06" db="EMBL/GenBank/DDBJ databases">
        <authorList>
            <consortium name="Pathogen Informatics"/>
            <person name="Doyle S."/>
        </authorList>
    </citation>
    <scope>NUCLEOTIDE SEQUENCE [LARGE SCALE GENOMIC DNA]</scope>
    <source>
        <strain evidence="2 3">NCTC10899</strain>
    </source>
</reference>
<feature type="transmembrane region" description="Helical" evidence="1">
    <location>
        <begin position="164"/>
        <end position="187"/>
    </location>
</feature>
<dbReference type="EMBL" id="UGUU01000001">
    <property type="protein sequence ID" value="SUD40572.1"/>
    <property type="molecule type" value="Genomic_DNA"/>
</dbReference>
<dbReference type="AlphaFoldDB" id="A0A379IWL1"/>
<feature type="transmembrane region" description="Helical" evidence="1">
    <location>
        <begin position="199"/>
        <end position="217"/>
    </location>
</feature>
<evidence type="ECO:0000313" key="3">
    <source>
        <dbReference type="Proteomes" id="UP000254260"/>
    </source>
</evidence>
<dbReference type="OrthoDB" id="5780266at2"/>
<keyword evidence="1" id="KW-0472">Membrane</keyword>
<keyword evidence="1" id="KW-0812">Transmembrane</keyword>
<evidence type="ECO:0000256" key="1">
    <source>
        <dbReference type="SAM" id="Phobius"/>
    </source>
</evidence>
<gene>
    <name evidence="2" type="ORF">NCTC10899_03421</name>
</gene>
<dbReference type="RefSeq" id="WP_115291790.1">
    <property type="nucleotide sequence ID" value="NZ_UGUU01000001.1"/>
</dbReference>
<feature type="transmembrane region" description="Helical" evidence="1">
    <location>
        <begin position="140"/>
        <end position="158"/>
    </location>
</feature>
<protein>
    <submittedName>
        <fullName evidence="2">Uncharacterized protein</fullName>
    </submittedName>
</protein>
<accession>A0A379IWL1</accession>
<organism evidence="2 3">
    <name type="scientific">Ectopseudomonas mendocina</name>
    <name type="common">Pseudomonas mendocina</name>
    <dbReference type="NCBI Taxonomy" id="300"/>
    <lineage>
        <taxon>Bacteria</taxon>
        <taxon>Pseudomonadati</taxon>
        <taxon>Pseudomonadota</taxon>
        <taxon>Gammaproteobacteria</taxon>
        <taxon>Pseudomonadales</taxon>
        <taxon>Pseudomonadaceae</taxon>
        <taxon>Ectopseudomonas</taxon>
    </lineage>
</organism>
<dbReference type="Proteomes" id="UP000254260">
    <property type="component" value="Unassembled WGS sequence"/>
</dbReference>
<evidence type="ECO:0000313" key="2">
    <source>
        <dbReference type="EMBL" id="SUD40572.1"/>
    </source>
</evidence>